<dbReference type="SUPFAM" id="SSF54001">
    <property type="entry name" value="Cysteine proteinases"/>
    <property type="match status" value="1"/>
</dbReference>
<dbReference type="PANTHER" id="PTHR11786">
    <property type="entry name" value="N-HYDROXYARYLAMINE O-ACETYLTRANSFERASE"/>
    <property type="match status" value="1"/>
</dbReference>
<name>A0A2P8HG74_9BACI</name>
<dbReference type="Gene3D" id="3.30.2140.20">
    <property type="match status" value="1"/>
</dbReference>
<proteinExistence type="inferred from homology"/>
<dbReference type="Proteomes" id="UP000242310">
    <property type="component" value="Unassembled WGS sequence"/>
</dbReference>
<dbReference type="Pfam" id="PF00797">
    <property type="entry name" value="Acetyltransf_2"/>
    <property type="match status" value="1"/>
</dbReference>
<comment type="similarity">
    <text evidence="1">Belongs to the arylamine N-acetyltransferase family.</text>
</comment>
<accession>A0A2P8HG74</accession>
<protein>
    <submittedName>
        <fullName evidence="2">Arylamine N-acetyltransferase</fullName>
    </submittedName>
</protein>
<dbReference type="AlphaFoldDB" id="A0A2P8HG74"/>
<evidence type="ECO:0000256" key="1">
    <source>
        <dbReference type="ARBA" id="ARBA00006547"/>
    </source>
</evidence>
<gene>
    <name evidence="2" type="ORF">B0H94_107199</name>
</gene>
<keyword evidence="2" id="KW-0808">Transferase</keyword>
<dbReference type="InterPro" id="IPR053710">
    <property type="entry name" value="Arylamine_NAT_domain_sf"/>
</dbReference>
<dbReference type="PANTHER" id="PTHR11786:SF0">
    <property type="entry name" value="ARYLAMINE N-ACETYLTRANSFERASE 4-RELATED"/>
    <property type="match status" value="1"/>
</dbReference>
<dbReference type="RefSeq" id="WP_106588839.1">
    <property type="nucleotide sequence ID" value="NZ_PYAV01000007.1"/>
</dbReference>
<comment type="caution">
    <text evidence="2">The sequence shown here is derived from an EMBL/GenBank/DDBJ whole genome shotgun (WGS) entry which is preliminary data.</text>
</comment>
<organism evidence="2 3">
    <name type="scientific">Salsuginibacillus halophilus</name>
    <dbReference type="NCBI Taxonomy" id="517424"/>
    <lineage>
        <taxon>Bacteria</taxon>
        <taxon>Bacillati</taxon>
        <taxon>Bacillota</taxon>
        <taxon>Bacilli</taxon>
        <taxon>Bacillales</taxon>
        <taxon>Bacillaceae</taxon>
        <taxon>Salsuginibacillus</taxon>
    </lineage>
</organism>
<keyword evidence="3" id="KW-1185">Reference proteome</keyword>
<evidence type="ECO:0000313" key="3">
    <source>
        <dbReference type="Proteomes" id="UP000242310"/>
    </source>
</evidence>
<dbReference type="InterPro" id="IPR038765">
    <property type="entry name" value="Papain-like_cys_pep_sf"/>
</dbReference>
<dbReference type="EMBL" id="PYAV01000007">
    <property type="protein sequence ID" value="PSL45194.1"/>
    <property type="molecule type" value="Genomic_DNA"/>
</dbReference>
<evidence type="ECO:0000313" key="2">
    <source>
        <dbReference type="EMBL" id="PSL45194.1"/>
    </source>
</evidence>
<dbReference type="OrthoDB" id="2845539at2"/>
<dbReference type="GO" id="GO:0016407">
    <property type="term" value="F:acetyltransferase activity"/>
    <property type="evidence" value="ECO:0007669"/>
    <property type="project" value="InterPro"/>
</dbReference>
<reference evidence="2 3" key="1">
    <citation type="submission" date="2018-03" db="EMBL/GenBank/DDBJ databases">
        <title>Genomic Encyclopedia of Type Strains, Phase III (KMG-III): the genomes of soil and plant-associated and newly described type strains.</title>
        <authorList>
            <person name="Whitman W."/>
        </authorList>
    </citation>
    <scope>NUCLEOTIDE SEQUENCE [LARGE SCALE GENOMIC DNA]</scope>
    <source>
        <strain evidence="2 3">CGMCC 1.07653</strain>
    </source>
</reference>
<sequence length="278" mass="31785">MQSWVQTYLHHLQQTLQQPSRTYLRQLMRAHLAVFPFENFHKLTRAPHEQPDELLGDPETFLQAHETAHAGGTCFSLNMNFGRLLEALNFSVGWISPGGWHTALIVTDPENPRVLWYVDVGTGAPMFQPVSFTGRRTDVPSFAGEKVFFLPTGELGSYAYIRAQEGKLLERKWTFSVYDTKQQAELMPAARASFHPEATFLNELRCERKLPEQRKVLLLKDRWFIIRTSAGARLERELRSKEEGAAVIANEMKCEKLAPAYLQAVEHMAQNGVDIFPR</sequence>
<dbReference type="InterPro" id="IPR001447">
    <property type="entry name" value="Arylamine_N-AcTrfase"/>
</dbReference>